<dbReference type="SUPFAM" id="SSF56024">
    <property type="entry name" value="Phospholipase D/nuclease"/>
    <property type="match status" value="2"/>
</dbReference>
<evidence type="ECO:0000313" key="22">
    <source>
        <dbReference type="Proteomes" id="UP001367508"/>
    </source>
</evidence>
<dbReference type="EMBL" id="JAYMYQ010000002">
    <property type="protein sequence ID" value="KAK7349581.1"/>
    <property type="molecule type" value="Genomic_DNA"/>
</dbReference>
<evidence type="ECO:0000256" key="4">
    <source>
        <dbReference type="ARBA" id="ARBA00004496"/>
    </source>
</evidence>
<dbReference type="SMART" id="SM00155">
    <property type="entry name" value="PLDc"/>
    <property type="match status" value="2"/>
</dbReference>
<dbReference type="GO" id="GO:0005737">
    <property type="term" value="C:cytoplasm"/>
    <property type="evidence" value="ECO:0007669"/>
    <property type="project" value="UniProtKB-SubCell"/>
</dbReference>
<dbReference type="SUPFAM" id="SSF81995">
    <property type="entry name" value="beta-sandwich domain of Sec23/24"/>
    <property type="match status" value="1"/>
</dbReference>
<feature type="compositionally biased region" description="Low complexity" evidence="18">
    <location>
        <begin position="178"/>
        <end position="187"/>
    </location>
</feature>
<feature type="compositionally biased region" description="Pro residues" evidence="18">
    <location>
        <begin position="69"/>
        <end position="79"/>
    </location>
</feature>
<dbReference type="InterPro" id="IPR024632">
    <property type="entry name" value="PLipase_D_C"/>
</dbReference>
<feature type="compositionally biased region" description="Pro residues" evidence="18">
    <location>
        <begin position="88"/>
        <end position="100"/>
    </location>
</feature>
<dbReference type="InterPro" id="IPR015679">
    <property type="entry name" value="PLipase_D_fam"/>
</dbReference>
<keyword evidence="12" id="KW-0442">Lipid degradation</keyword>
<feature type="compositionally biased region" description="Low complexity" evidence="18">
    <location>
        <begin position="1"/>
        <end position="18"/>
    </location>
</feature>
<evidence type="ECO:0000256" key="10">
    <source>
        <dbReference type="ARBA" id="ARBA00022801"/>
    </source>
</evidence>
<evidence type="ECO:0000256" key="17">
    <source>
        <dbReference type="ARBA" id="ARBA00042781"/>
    </source>
</evidence>
<evidence type="ECO:0000256" key="9">
    <source>
        <dbReference type="ARBA" id="ARBA00022737"/>
    </source>
</evidence>
<accession>A0AAN9QWF1</accession>
<proteinExistence type="inferred from homology"/>
<evidence type="ECO:0000256" key="16">
    <source>
        <dbReference type="ARBA" id="ARBA00042228"/>
    </source>
</evidence>
<comment type="catalytic activity">
    <reaction evidence="1">
        <text>a 1,2-diacyl-sn-glycero-3-phosphocholine + H2O = a 1,2-diacyl-sn-glycero-3-phosphate + choline + H(+)</text>
        <dbReference type="Rhea" id="RHEA:14445"/>
        <dbReference type="ChEBI" id="CHEBI:15354"/>
        <dbReference type="ChEBI" id="CHEBI:15377"/>
        <dbReference type="ChEBI" id="CHEBI:15378"/>
        <dbReference type="ChEBI" id="CHEBI:57643"/>
        <dbReference type="ChEBI" id="CHEBI:58608"/>
        <dbReference type="EC" id="3.1.4.4"/>
    </reaction>
</comment>
<keyword evidence="9" id="KW-0677">Repeat</keyword>
<dbReference type="InterPro" id="IPR035892">
    <property type="entry name" value="C2_domain_sf"/>
</dbReference>
<comment type="caution">
    <text evidence="21">The sequence shown here is derived from an EMBL/GenBank/DDBJ whole genome shotgun (WGS) entry which is preliminary data.</text>
</comment>
<dbReference type="Gene3D" id="2.60.40.150">
    <property type="entry name" value="C2 domain"/>
    <property type="match status" value="1"/>
</dbReference>
<keyword evidence="11" id="KW-0106">Calcium</keyword>
<evidence type="ECO:0000313" key="21">
    <source>
        <dbReference type="EMBL" id="KAK7349581.1"/>
    </source>
</evidence>
<feature type="region of interest" description="Disordered" evidence="18">
    <location>
        <begin position="168"/>
        <end position="187"/>
    </location>
</feature>
<keyword evidence="7" id="KW-0963">Cytoplasm</keyword>
<sequence>MDNHGSSTPPYGYPNPYGYTPPYPPHDPYAPPTQPYPYPPNPPNPSHSFNYSYPPPPSAAYSSHMDHSYPPPPPPPPPSTGSFDLSRPQPPHNYPYPYQVPPDWSGEGGVSKPSESSIPPHSSAYPPLDELMSNVRVSDNNHPSAPPLTHSSSVRKYRKSYEFYGYSNDSFSGRSQEDSSNYSDDSVDNQSLQIVPVQNKASLRVLLLHGNLDIWVHGAKHLPNMDMFHKTLGDMFGSFAGNVSNKIEGSVSQKITSDPYVTISVSNAVIGRTFVISNSENPVWEQHFYVPVAHHAAELHFVVKDSDVVGSQLIGIVAIPVEQIYSGEKVQGTYPILNSSGKPCKPGAVLTLSIQYIPMEKLSIYHQGIGAGPDYIGVPGTYFPLRKGGTVTLYQDAHAPDGCLPNVILDNGIYYAHGKCWLDIFDAIQQAQRLVYITGWSVWHKVRLVRDAGHASNFTLGDLLRSKSQEGVRVLLLIWDDPTSRSILGYRTDGVMATHDEETRRFFKHSSVQVLLCPRIAGKRHSWAKQKEVETIYTHHQKTVIVDADAGNNLRKIVAFVGGLDLCDGRYDTPHHPLFRTLQTLHKDDYHNPTFTGNTGGCLREPWHDLHSKIDGPAAYDVLTNFEERWLRAAKPTGIKKWRSSYDDALLMLDRIPNIISASNAPSIGDDNPEAWHVQIFRSIDSNSVKGFPKEPKDASSKNLVCGKNVLIDMSIHTAYVKAIRAAQHFIYIENQYFIGSSYNWNQHKDLGANNLIPMEIALKIAEKIRANEKFAVYIVIPMWPEGVPTGAATQRILFWQHKTMQMMYETIYKALVEVGLEAAFSPQDYLNFFCLGNREAVDMYENITVSGTPPPANSPQAISRNNRRFMIYVHSKGMIVDDEYVILGSANINQRSMEGTRDTEIAMGAYQPHHTWARKQSYPRGQVHGYRMSLWAEHTGTIEDCFLQPESLECVRRIRTMGELNWKQFSSNDVTEMRGHLIKYPVEVDIKGKVRSLPGYEEFPDVGGKIVGSFIAIQENLTI</sequence>
<keyword evidence="13" id="KW-0443">Lipid metabolism</keyword>
<keyword evidence="8" id="KW-0479">Metal-binding</keyword>
<evidence type="ECO:0000256" key="5">
    <source>
        <dbReference type="ARBA" id="ARBA00010683"/>
    </source>
</evidence>
<evidence type="ECO:0000256" key="2">
    <source>
        <dbReference type="ARBA" id="ARBA00001913"/>
    </source>
</evidence>
<evidence type="ECO:0000256" key="14">
    <source>
        <dbReference type="ARBA" id="ARBA00023136"/>
    </source>
</evidence>
<gene>
    <name evidence="21" type="ORF">VNO77_07051</name>
</gene>
<dbReference type="SUPFAM" id="SSF49562">
    <property type="entry name" value="C2 domain (Calcium/lipid-binding domain, CaLB)"/>
    <property type="match status" value="1"/>
</dbReference>
<dbReference type="Pfam" id="PF00168">
    <property type="entry name" value="C2"/>
    <property type="match status" value="1"/>
</dbReference>
<name>A0AAN9QWF1_CANGL</name>
<dbReference type="FunFam" id="3.30.870.10:FF:000027">
    <property type="entry name" value="Phospholipase D"/>
    <property type="match status" value="1"/>
</dbReference>
<dbReference type="GO" id="GO:0005886">
    <property type="term" value="C:plasma membrane"/>
    <property type="evidence" value="ECO:0007669"/>
    <property type="project" value="TreeGrafter"/>
</dbReference>
<feature type="domain" description="PLD phosphodiesterase" evidence="20">
    <location>
        <begin position="870"/>
        <end position="897"/>
    </location>
</feature>
<dbReference type="InterPro" id="IPR001736">
    <property type="entry name" value="PLipase_D/transphosphatidylase"/>
</dbReference>
<evidence type="ECO:0000256" key="3">
    <source>
        <dbReference type="ARBA" id="ARBA00004370"/>
    </source>
</evidence>
<dbReference type="Pfam" id="PF00614">
    <property type="entry name" value="PLDc"/>
    <property type="match status" value="2"/>
</dbReference>
<dbReference type="GO" id="GO:0009395">
    <property type="term" value="P:phospholipid catabolic process"/>
    <property type="evidence" value="ECO:0007669"/>
    <property type="project" value="TreeGrafter"/>
</dbReference>
<dbReference type="EC" id="3.1.4.4" evidence="6"/>
<dbReference type="FunFam" id="2.60.40.150:FF:000193">
    <property type="entry name" value="Phospholipase D delta"/>
    <property type="match status" value="1"/>
</dbReference>
<dbReference type="PANTHER" id="PTHR18896:SF124">
    <property type="entry name" value="PHOSPHOLIPASE D"/>
    <property type="match status" value="1"/>
</dbReference>
<keyword evidence="10" id="KW-0378">Hydrolase</keyword>
<dbReference type="PANTHER" id="PTHR18896">
    <property type="entry name" value="PHOSPHOLIPASE D"/>
    <property type="match status" value="1"/>
</dbReference>
<evidence type="ECO:0000256" key="13">
    <source>
        <dbReference type="ARBA" id="ARBA00023098"/>
    </source>
</evidence>
<feature type="region of interest" description="Disordered" evidence="18">
    <location>
        <begin position="1"/>
        <end position="128"/>
    </location>
</feature>
<evidence type="ECO:0000256" key="12">
    <source>
        <dbReference type="ARBA" id="ARBA00022963"/>
    </source>
</evidence>
<feature type="domain" description="PLD phosphodiesterase" evidence="20">
    <location>
        <begin position="535"/>
        <end position="570"/>
    </location>
</feature>
<reference evidence="21 22" key="1">
    <citation type="submission" date="2024-01" db="EMBL/GenBank/DDBJ databases">
        <title>The genomes of 5 underutilized Papilionoideae crops provide insights into root nodulation and disease resistanc.</title>
        <authorList>
            <person name="Jiang F."/>
        </authorList>
    </citation>
    <scope>NUCLEOTIDE SEQUENCE [LARGE SCALE GENOMIC DNA]</scope>
    <source>
        <strain evidence="21">LVBAO_FW01</strain>
        <tissue evidence="21">Leaves</tissue>
    </source>
</reference>
<evidence type="ECO:0000259" key="20">
    <source>
        <dbReference type="PROSITE" id="PS50035"/>
    </source>
</evidence>
<evidence type="ECO:0000256" key="11">
    <source>
        <dbReference type="ARBA" id="ARBA00022837"/>
    </source>
</evidence>
<evidence type="ECO:0000256" key="8">
    <source>
        <dbReference type="ARBA" id="ARBA00022723"/>
    </source>
</evidence>
<dbReference type="InterPro" id="IPR000008">
    <property type="entry name" value="C2_dom"/>
</dbReference>
<dbReference type="FunFam" id="3.30.870.10:FF:000025">
    <property type="entry name" value="Phospholipase D delta"/>
    <property type="match status" value="1"/>
</dbReference>
<evidence type="ECO:0000256" key="1">
    <source>
        <dbReference type="ARBA" id="ARBA00000798"/>
    </source>
</evidence>
<evidence type="ECO:0000256" key="7">
    <source>
        <dbReference type="ARBA" id="ARBA00022490"/>
    </source>
</evidence>
<feature type="compositionally biased region" description="Pro residues" evidence="18">
    <location>
        <begin position="19"/>
        <end position="45"/>
    </location>
</feature>
<feature type="domain" description="C2" evidence="19">
    <location>
        <begin position="188"/>
        <end position="334"/>
    </location>
</feature>
<evidence type="ECO:0000256" key="18">
    <source>
        <dbReference type="SAM" id="MobiDB-lite"/>
    </source>
</evidence>
<dbReference type="CDD" id="cd04015">
    <property type="entry name" value="C2_plant_PLD"/>
    <property type="match status" value="1"/>
</dbReference>
<comment type="cofactor">
    <cofactor evidence="2">
        <name>Ca(2+)</name>
        <dbReference type="ChEBI" id="CHEBI:29108"/>
    </cofactor>
</comment>
<dbReference type="GO" id="GO:0004630">
    <property type="term" value="F:phospholipase D activity"/>
    <property type="evidence" value="ECO:0007669"/>
    <property type="project" value="UniProtKB-EC"/>
</dbReference>
<keyword evidence="14" id="KW-0472">Membrane</keyword>
<dbReference type="PROSITE" id="PS50035">
    <property type="entry name" value="PLD"/>
    <property type="match status" value="2"/>
</dbReference>
<evidence type="ECO:0000256" key="15">
    <source>
        <dbReference type="ARBA" id="ARBA00041119"/>
    </source>
</evidence>
<keyword evidence="22" id="KW-1185">Reference proteome</keyword>
<dbReference type="AlphaFoldDB" id="A0AAN9QWF1"/>
<evidence type="ECO:0000259" key="19">
    <source>
        <dbReference type="PROSITE" id="PS50004"/>
    </source>
</evidence>
<dbReference type="Pfam" id="PF12357">
    <property type="entry name" value="PLD_C"/>
    <property type="match status" value="1"/>
</dbReference>
<comment type="similarity">
    <text evidence="5">Belongs to the phospholipase D family. C2-PLD subfamily.</text>
</comment>
<evidence type="ECO:0000256" key="6">
    <source>
        <dbReference type="ARBA" id="ARBA00012027"/>
    </source>
</evidence>
<dbReference type="GO" id="GO:0046872">
    <property type="term" value="F:metal ion binding"/>
    <property type="evidence" value="ECO:0007669"/>
    <property type="project" value="UniProtKB-KW"/>
</dbReference>
<comment type="subcellular location">
    <subcellularLocation>
        <location evidence="4">Cytoplasm</location>
    </subcellularLocation>
    <subcellularLocation>
        <location evidence="3">Membrane</location>
    </subcellularLocation>
</comment>
<organism evidence="21 22">
    <name type="scientific">Canavalia gladiata</name>
    <name type="common">Sword bean</name>
    <name type="synonym">Dolichos gladiatus</name>
    <dbReference type="NCBI Taxonomy" id="3824"/>
    <lineage>
        <taxon>Eukaryota</taxon>
        <taxon>Viridiplantae</taxon>
        <taxon>Streptophyta</taxon>
        <taxon>Embryophyta</taxon>
        <taxon>Tracheophyta</taxon>
        <taxon>Spermatophyta</taxon>
        <taxon>Magnoliopsida</taxon>
        <taxon>eudicotyledons</taxon>
        <taxon>Gunneridae</taxon>
        <taxon>Pentapetalae</taxon>
        <taxon>rosids</taxon>
        <taxon>fabids</taxon>
        <taxon>Fabales</taxon>
        <taxon>Fabaceae</taxon>
        <taxon>Papilionoideae</taxon>
        <taxon>50 kb inversion clade</taxon>
        <taxon>NPAAA clade</taxon>
        <taxon>indigoferoid/millettioid clade</taxon>
        <taxon>Phaseoleae</taxon>
        <taxon>Canavalia</taxon>
    </lineage>
</organism>
<dbReference type="Gene3D" id="3.30.870.10">
    <property type="entry name" value="Endonuclease Chain A"/>
    <property type="match status" value="2"/>
</dbReference>
<protein>
    <recommendedName>
        <fullName evidence="15">Phospholipase D alpha 1</fullName>
        <ecNumber evidence="6">3.1.4.4</ecNumber>
    </recommendedName>
    <alternativeName>
        <fullName evidence="16">Choline phosphatase 1</fullName>
    </alternativeName>
    <alternativeName>
        <fullName evidence="17">Phosphatidylcholine-hydrolyzing phospholipase D 1</fullName>
    </alternativeName>
</protein>
<dbReference type="SMART" id="SM00239">
    <property type="entry name" value="C2"/>
    <property type="match status" value="1"/>
</dbReference>
<dbReference type="PROSITE" id="PS50004">
    <property type="entry name" value="C2"/>
    <property type="match status" value="1"/>
</dbReference>
<dbReference type="Proteomes" id="UP001367508">
    <property type="component" value="Unassembled WGS sequence"/>
</dbReference>